<keyword evidence="3" id="KW-1185">Reference proteome</keyword>
<proteinExistence type="inferred from homology"/>
<dbReference type="Gene3D" id="3.90.190.10">
    <property type="entry name" value="Protein tyrosine phosphatase superfamily"/>
    <property type="match status" value="1"/>
</dbReference>
<evidence type="ECO:0000313" key="3">
    <source>
        <dbReference type="Proteomes" id="UP000652847"/>
    </source>
</evidence>
<dbReference type="EMBL" id="JACOOT010000039">
    <property type="protein sequence ID" value="MBC5652764.1"/>
    <property type="molecule type" value="Genomic_DNA"/>
</dbReference>
<name>A0A8I0ACF0_9FIRM</name>
<dbReference type="GO" id="GO:0004721">
    <property type="term" value="F:phosphoprotein phosphatase activity"/>
    <property type="evidence" value="ECO:0007669"/>
    <property type="project" value="InterPro"/>
</dbReference>
<dbReference type="RefSeq" id="WP_186901891.1">
    <property type="nucleotide sequence ID" value="NZ_JACOOT010000039.1"/>
</dbReference>
<protein>
    <submittedName>
        <fullName evidence="2">Tyrosine-protein phosphatase</fullName>
    </submittedName>
</protein>
<dbReference type="Pfam" id="PF13350">
    <property type="entry name" value="Y_phosphatase3"/>
    <property type="match status" value="1"/>
</dbReference>
<evidence type="ECO:0000256" key="1">
    <source>
        <dbReference type="ARBA" id="ARBA00009580"/>
    </source>
</evidence>
<comment type="caution">
    <text evidence="2">The sequence shown here is derived from an EMBL/GenBank/DDBJ whole genome shotgun (WGS) entry which is preliminary data.</text>
</comment>
<organism evidence="2 3">
    <name type="scientific">Blautia segnis</name>
    <dbReference type="NCBI Taxonomy" id="2763030"/>
    <lineage>
        <taxon>Bacteria</taxon>
        <taxon>Bacillati</taxon>
        <taxon>Bacillota</taxon>
        <taxon>Clostridia</taxon>
        <taxon>Lachnospirales</taxon>
        <taxon>Lachnospiraceae</taxon>
        <taxon>Blautia</taxon>
    </lineage>
</organism>
<dbReference type="PANTHER" id="PTHR31126:SF1">
    <property type="entry name" value="TYROSINE SPECIFIC PROTEIN PHOSPHATASES DOMAIN-CONTAINING PROTEIN"/>
    <property type="match status" value="1"/>
</dbReference>
<reference evidence="2 3" key="1">
    <citation type="submission" date="2020-08" db="EMBL/GenBank/DDBJ databases">
        <title>Genome public.</title>
        <authorList>
            <person name="Liu C."/>
            <person name="Sun Q."/>
        </authorList>
    </citation>
    <scope>NUCLEOTIDE SEQUENCE [LARGE SCALE GENOMIC DNA]</scope>
    <source>
        <strain evidence="2 3">BX17</strain>
    </source>
</reference>
<comment type="similarity">
    <text evidence="1">Belongs to the protein-tyrosine phosphatase family.</text>
</comment>
<dbReference type="PANTHER" id="PTHR31126">
    <property type="entry name" value="TYROSINE-PROTEIN PHOSPHATASE"/>
    <property type="match status" value="1"/>
</dbReference>
<sequence>MRYGKIRIEDGNLIFLRHMIQNNLPCRDIVWAYIHREGENAEAAVKQMISNYLVIITRRKKRYRFEMTEHEAQDCLRLLKILNPDMATGFPRGGRLPLLNLPNTRDLGALATKDGRHIIPRRLFRSGNLYHASLQDQNLLLEDYRLKTVIDLRDQTEKKEKPDAVMKGVEYYHIPMIDEETVADMPESTLGILQGSTRLRQILEYDGDIEALIGKQYENFVKDQYSVKQCARFMDVLFHHDNGAVLWHCSLGKDRVGVMTALLLCVLGVHRDEIREDFMRSNICLAGELDYMLRYLEANKLDSIDNVNKVSALFKVKEEYLDRLFAAIYAEYGKVERFLRRGLYLNPKTVSDMQNKYLI</sequence>
<dbReference type="Proteomes" id="UP000652847">
    <property type="component" value="Unassembled WGS sequence"/>
</dbReference>
<accession>A0A8I0ACF0</accession>
<dbReference type="InterPro" id="IPR029021">
    <property type="entry name" value="Prot-tyrosine_phosphatase-like"/>
</dbReference>
<dbReference type="SUPFAM" id="SSF52799">
    <property type="entry name" value="(Phosphotyrosine protein) phosphatases II"/>
    <property type="match status" value="1"/>
</dbReference>
<evidence type="ECO:0000313" key="2">
    <source>
        <dbReference type="EMBL" id="MBC5652764.1"/>
    </source>
</evidence>
<dbReference type="AlphaFoldDB" id="A0A8I0ACF0"/>
<gene>
    <name evidence="2" type="ORF">H8S54_17050</name>
</gene>
<dbReference type="InterPro" id="IPR026893">
    <property type="entry name" value="Tyr/Ser_Pase_IphP-type"/>
</dbReference>